<dbReference type="Gene3D" id="1.20.58.100">
    <property type="entry name" value="Fumarate reductase/succinate dehydrogenase flavoprotein-like, C-terminal domain"/>
    <property type="match status" value="1"/>
</dbReference>
<dbReference type="SUPFAM" id="SSF46977">
    <property type="entry name" value="Succinate dehydrogenase/fumarate reductase flavoprotein C-terminal domain"/>
    <property type="match status" value="1"/>
</dbReference>
<keyword evidence="2" id="KW-0560">Oxidoreductase</keyword>
<name>A0A2L2XBE1_9FIRM</name>
<dbReference type="PANTHER" id="PTHR11632:SF51">
    <property type="entry name" value="SUCCINATE DEHYDROGENASE [UBIQUINONE] FLAVOPROTEIN SUBUNIT, MITOCHONDRIAL"/>
    <property type="match status" value="1"/>
</dbReference>
<dbReference type="InterPro" id="IPR037099">
    <property type="entry name" value="Fum_R/Succ_DH_flav-like_C_sf"/>
</dbReference>
<evidence type="ECO:0000313" key="6">
    <source>
        <dbReference type="EMBL" id="GBF33304.1"/>
    </source>
</evidence>
<keyword evidence="1" id="KW-0285">Flavoprotein</keyword>
<dbReference type="PRINTS" id="PR00411">
    <property type="entry name" value="PNDRDTASEI"/>
</dbReference>
<dbReference type="Pfam" id="PF00890">
    <property type="entry name" value="FAD_binding_2"/>
    <property type="match status" value="1"/>
</dbReference>
<dbReference type="AlphaFoldDB" id="A0A2L2XBE1"/>
<evidence type="ECO:0000256" key="2">
    <source>
        <dbReference type="ARBA" id="ARBA00023002"/>
    </source>
</evidence>
<dbReference type="InterPro" id="IPR027477">
    <property type="entry name" value="Succ_DH/fumarate_Rdtase_cat_sf"/>
</dbReference>
<dbReference type="Gene3D" id="3.90.700.10">
    <property type="entry name" value="Succinate dehydrogenase/fumarate reductase flavoprotein, catalytic domain"/>
    <property type="match status" value="1"/>
</dbReference>
<evidence type="ECO:0000313" key="7">
    <source>
        <dbReference type="Proteomes" id="UP000239549"/>
    </source>
</evidence>
<comment type="caution">
    <text evidence="6">The sequence shown here is derived from an EMBL/GenBank/DDBJ whole genome shotgun (WGS) entry which is preliminary data.</text>
</comment>
<organism evidence="6 7">
    <name type="scientific">Desulfocucumis palustris</name>
    <dbReference type="NCBI Taxonomy" id="1898651"/>
    <lineage>
        <taxon>Bacteria</taxon>
        <taxon>Bacillati</taxon>
        <taxon>Bacillota</taxon>
        <taxon>Clostridia</taxon>
        <taxon>Eubacteriales</taxon>
        <taxon>Desulfocucumaceae</taxon>
        <taxon>Desulfocucumis</taxon>
    </lineage>
</organism>
<evidence type="ECO:0000256" key="1">
    <source>
        <dbReference type="ARBA" id="ARBA00022630"/>
    </source>
</evidence>
<dbReference type="GO" id="GO:0033765">
    <property type="term" value="F:steroid dehydrogenase activity, acting on the CH-CH group of donors"/>
    <property type="evidence" value="ECO:0007669"/>
    <property type="project" value="UniProtKB-ARBA"/>
</dbReference>
<evidence type="ECO:0000256" key="3">
    <source>
        <dbReference type="PIRSR" id="PIRSR000171-1"/>
    </source>
</evidence>
<dbReference type="InterPro" id="IPR030664">
    <property type="entry name" value="SdhA/FrdA/AprA"/>
</dbReference>
<dbReference type="EMBL" id="BFAV01000092">
    <property type="protein sequence ID" value="GBF33304.1"/>
    <property type="molecule type" value="Genomic_DNA"/>
</dbReference>
<dbReference type="PANTHER" id="PTHR11632">
    <property type="entry name" value="SUCCINATE DEHYDROGENASE 2 FLAVOPROTEIN SUBUNIT"/>
    <property type="match status" value="1"/>
</dbReference>
<feature type="active site" description="Proton acceptor" evidence="3">
    <location>
        <position position="283"/>
    </location>
</feature>
<accession>A0A2L2XBE1</accession>
<sequence length="565" mass="60612">MNNVQKLSTDVLVIGGGAAAAMAALRANEKGAATLLMSKSSFPSGSSPMARSGFQAAVGHSDPADSPEIHCQDTLKVGGGLNNPGLVSRLSREIIRIVDDLEKWGIDLIKDGDKYAQRHRVGCTYPRHLHHYDRTGKALMQTLKQQVIKSGIPVMTGTMVIDLLAGDGCVCGALALDCNELKWLVVEAKSVVLATGGGGRIYATTDNPAGMTGDGYSMALRQGLLLIDMEMIEFQLSVCYPPSMNSYPPNSSAWVAAGARFYNGLGERFMKKHQPETLEKSSRAMINRAVGIEINEGRCTRNGGVYLDISSIPPEEIAQIGPSISRAFANKGVDLTYQPMELAPGAHTFLGGVLIREDCSTELSGLYAAGEVAGGVHGANRLGGNAVTDPLVFGDLAGTAAAAYASKHELKENTGMEAEKIFSLVRGWDEAAYGLSPKESIQKVQNIMSENVGLVRSGPKLEQAIARLEEMERTDLPGLSARGESNREVAINLKHCFDFRNMLLLGKAIAVSALGRAESRGTHYRQDFSENKGERWAKHAGIRLQDGKLKANFVDHNGEEVAIDQ</sequence>
<dbReference type="PIRSF" id="PIRSF000171">
    <property type="entry name" value="SDHA_APRA_LASPO"/>
    <property type="match status" value="1"/>
</dbReference>
<dbReference type="InterPro" id="IPR036188">
    <property type="entry name" value="FAD/NAD-bd_sf"/>
</dbReference>
<dbReference type="SUPFAM" id="SSF51905">
    <property type="entry name" value="FAD/NAD(P)-binding domain"/>
    <property type="match status" value="1"/>
</dbReference>
<dbReference type="PRINTS" id="PR00368">
    <property type="entry name" value="FADPNR"/>
</dbReference>
<dbReference type="InterPro" id="IPR003953">
    <property type="entry name" value="FAD-dep_OxRdtase_2_FAD-bd"/>
</dbReference>
<feature type="domain" description="FAD-dependent oxidoreductase 2 FAD-binding" evidence="4">
    <location>
        <begin position="10"/>
        <end position="387"/>
    </location>
</feature>
<dbReference type="Pfam" id="PF02910">
    <property type="entry name" value="Succ_DH_flav_C"/>
    <property type="match status" value="1"/>
</dbReference>
<protein>
    <submittedName>
        <fullName evidence="6">Succinate dehydrogenase flavoprotein subunit</fullName>
    </submittedName>
</protein>
<dbReference type="Gene3D" id="3.50.50.60">
    <property type="entry name" value="FAD/NAD(P)-binding domain"/>
    <property type="match status" value="1"/>
</dbReference>
<evidence type="ECO:0000259" key="4">
    <source>
        <dbReference type="Pfam" id="PF00890"/>
    </source>
</evidence>
<feature type="domain" description="Fumarate reductase/succinate dehydrogenase flavoprotein-like C-terminal" evidence="5">
    <location>
        <begin position="442"/>
        <end position="545"/>
    </location>
</feature>
<dbReference type="SUPFAM" id="SSF56425">
    <property type="entry name" value="Succinate dehydrogenase/fumarate reductase flavoprotein, catalytic domain"/>
    <property type="match status" value="1"/>
</dbReference>
<dbReference type="InterPro" id="IPR015939">
    <property type="entry name" value="Fum_Rdtase/Succ_DH_flav-like_C"/>
</dbReference>
<evidence type="ECO:0000259" key="5">
    <source>
        <dbReference type="Pfam" id="PF02910"/>
    </source>
</evidence>
<keyword evidence="7" id="KW-1185">Reference proteome</keyword>
<reference evidence="7" key="1">
    <citation type="submission" date="2018-02" db="EMBL/GenBank/DDBJ databases">
        <title>Genome sequence of Desulfocucumis palustris strain NAW-5.</title>
        <authorList>
            <person name="Watanabe M."/>
            <person name="Kojima H."/>
            <person name="Fukui M."/>
        </authorList>
    </citation>
    <scope>NUCLEOTIDE SEQUENCE [LARGE SCALE GENOMIC DNA]</scope>
    <source>
        <strain evidence="7">NAW-5</strain>
    </source>
</reference>
<gene>
    <name evidence="6" type="ORF">DCCM_2403</name>
</gene>
<dbReference type="Proteomes" id="UP000239549">
    <property type="component" value="Unassembled WGS sequence"/>
</dbReference>
<proteinExistence type="predicted"/>